<evidence type="ECO:0000313" key="2">
    <source>
        <dbReference type="EMBL" id="MQS53186.1"/>
    </source>
</evidence>
<name>A0A5P0ZJ91_9LACO</name>
<accession>A0A5P0ZJ91</accession>
<feature type="transmembrane region" description="Helical" evidence="1">
    <location>
        <begin position="43"/>
        <end position="59"/>
    </location>
</feature>
<gene>
    <name evidence="2" type="ORF">FHL02_09145</name>
</gene>
<keyword evidence="1" id="KW-0812">Transmembrane</keyword>
<keyword evidence="1" id="KW-0472">Membrane</keyword>
<dbReference type="EMBL" id="VDFM01000012">
    <property type="protein sequence ID" value="MQS53186.1"/>
    <property type="molecule type" value="Genomic_DNA"/>
</dbReference>
<feature type="transmembrane region" description="Helical" evidence="1">
    <location>
        <begin position="12"/>
        <end position="31"/>
    </location>
</feature>
<protein>
    <submittedName>
        <fullName evidence="2">Uncharacterized protein</fullName>
    </submittedName>
</protein>
<comment type="caution">
    <text evidence="2">The sequence shown here is derived from an EMBL/GenBank/DDBJ whole genome shotgun (WGS) entry which is preliminary data.</text>
</comment>
<evidence type="ECO:0000313" key="3">
    <source>
        <dbReference type="Proteomes" id="UP000380386"/>
    </source>
</evidence>
<dbReference type="Proteomes" id="UP000380386">
    <property type="component" value="Unassembled WGS sequence"/>
</dbReference>
<sequence length="72" mass="8370">MNNSNVKTSANYTFEVFGMIFVLSIIASFFWPTFFDLLYKQRIYLLVFFAGTLVVKLLRTKYDNAKQKAGNN</sequence>
<dbReference type="AlphaFoldDB" id="A0A5P0ZJ91"/>
<evidence type="ECO:0000256" key="1">
    <source>
        <dbReference type="SAM" id="Phobius"/>
    </source>
</evidence>
<dbReference type="RefSeq" id="WP_153383702.1">
    <property type="nucleotide sequence ID" value="NZ_VDFM01000012.1"/>
</dbReference>
<organism evidence="2 3">
    <name type="scientific">Companilactobacillus mishanensis</name>
    <dbReference type="NCBI Taxonomy" id="2486008"/>
    <lineage>
        <taxon>Bacteria</taxon>
        <taxon>Bacillati</taxon>
        <taxon>Bacillota</taxon>
        <taxon>Bacilli</taxon>
        <taxon>Lactobacillales</taxon>
        <taxon>Lactobacillaceae</taxon>
        <taxon>Companilactobacillus</taxon>
    </lineage>
</organism>
<keyword evidence="1" id="KW-1133">Transmembrane helix</keyword>
<proteinExistence type="predicted"/>
<reference evidence="2 3" key="1">
    <citation type="journal article" date="2019" name="Syst. Appl. Microbiol.">
        <title>Polyphasic characterization of two novel Lactobacillus spp. isolated from blown salami packages: Description of Lactobacillus halodurans sp. nov. and Lactobacillus salsicarnum sp. nov.</title>
        <authorList>
            <person name="Schuster J.A."/>
            <person name="Klingl A."/>
            <person name="Vogel R.F."/>
            <person name="Ehrmann M.A."/>
        </authorList>
    </citation>
    <scope>NUCLEOTIDE SEQUENCE [LARGE SCALE GENOMIC DNA]</scope>
    <source>
        <strain evidence="2 3">TMW 1.2118</strain>
    </source>
</reference>